<evidence type="ECO:0008006" key="4">
    <source>
        <dbReference type="Google" id="ProtNLM"/>
    </source>
</evidence>
<gene>
    <name evidence="2" type="ORF">SAMN02745753_03489</name>
</gene>
<dbReference type="OrthoDB" id="6104805at2"/>
<sequence length="395" mass="44732">MSNAALQTETQAPTTELVLLSSVPAKIQFNLQEFRQNIRNELKKYDLVVTVDTVKDAKALAADLNGQAKSLKDRFKEAAALVTKPVDDLGLEVADIVTEILESREKLTAQIKKFEDERKVVVRNAIEAKRLELWDKLEVQEEFRNAPIDKLVKLTAITAKDSLTSATLRDLQALIDENRRLQDQTEKRLLLLENQSYREGLKAPLTREHVESFLFDAEASYAGKLAHMMTSELKRQKATEEATRRQVAEEQLRTQQEVIPDPTQQAEPVPHRFASPTQQEQLEVRLKQAKEALPYAEGNHSEELRNINRMEQDLRAMQQPASVQQQSEQVDVILTPNGMPKEMLNRVQASREEAYQAALSASANQGTLVDVWTQHQGRVAIADGATGRVYVWNQF</sequence>
<proteinExistence type="predicted"/>
<reference evidence="3" key="1">
    <citation type="submission" date="2016-11" db="EMBL/GenBank/DDBJ databases">
        <authorList>
            <person name="Varghese N."/>
            <person name="Submissions S."/>
        </authorList>
    </citation>
    <scope>NUCLEOTIDE SEQUENCE [LARGE SCALE GENOMIC DNA]</scope>
    <source>
        <strain evidence="3">DSM 16579</strain>
    </source>
</reference>
<dbReference type="STRING" id="1122206.SAMN02745753_03489"/>
<evidence type="ECO:0000313" key="3">
    <source>
        <dbReference type="Proteomes" id="UP000184517"/>
    </source>
</evidence>
<accession>A0A1M5I3T4</accession>
<name>A0A1M5I3T4_9GAMM</name>
<organism evidence="2 3">
    <name type="scientific">Marinomonas polaris DSM 16579</name>
    <dbReference type="NCBI Taxonomy" id="1122206"/>
    <lineage>
        <taxon>Bacteria</taxon>
        <taxon>Pseudomonadati</taxon>
        <taxon>Pseudomonadota</taxon>
        <taxon>Gammaproteobacteria</taxon>
        <taxon>Oceanospirillales</taxon>
        <taxon>Oceanospirillaceae</taxon>
        <taxon>Marinomonas</taxon>
    </lineage>
</organism>
<keyword evidence="3" id="KW-1185">Reference proteome</keyword>
<dbReference type="Proteomes" id="UP000184517">
    <property type="component" value="Unassembled WGS sequence"/>
</dbReference>
<dbReference type="InterPro" id="IPR009785">
    <property type="entry name" value="Prophage_Lj928_Orf309"/>
</dbReference>
<evidence type="ECO:0000313" key="2">
    <source>
        <dbReference type="EMBL" id="SHG22543.1"/>
    </source>
</evidence>
<dbReference type="EMBL" id="FQVF01000018">
    <property type="protein sequence ID" value="SHG22543.1"/>
    <property type="molecule type" value="Genomic_DNA"/>
</dbReference>
<dbReference type="RefSeq" id="WP_072840944.1">
    <property type="nucleotide sequence ID" value="NZ_FQVF01000018.1"/>
</dbReference>
<protein>
    <recommendedName>
        <fullName evidence="4">DUF1351 domain-containing protein</fullName>
    </recommendedName>
</protein>
<feature type="coiled-coil region" evidence="1">
    <location>
        <begin position="54"/>
        <end position="124"/>
    </location>
</feature>
<keyword evidence="1" id="KW-0175">Coiled coil</keyword>
<dbReference type="AlphaFoldDB" id="A0A1M5I3T4"/>
<feature type="coiled-coil region" evidence="1">
    <location>
        <begin position="168"/>
        <end position="195"/>
    </location>
</feature>
<evidence type="ECO:0000256" key="1">
    <source>
        <dbReference type="SAM" id="Coils"/>
    </source>
</evidence>
<dbReference type="Pfam" id="PF07083">
    <property type="entry name" value="DUF1351"/>
    <property type="match status" value="1"/>
</dbReference>